<organism evidence="3 4">
    <name type="scientific">Chara braunii</name>
    <name type="common">Braun's stonewort</name>
    <dbReference type="NCBI Taxonomy" id="69332"/>
    <lineage>
        <taxon>Eukaryota</taxon>
        <taxon>Viridiplantae</taxon>
        <taxon>Streptophyta</taxon>
        <taxon>Charophyceae</taxon>
        <taxon>Charales</taxon>
        <taxon>Characeae</taxon>
        <taxon>Chara</taxon>
    </lineage>
</organism>
<dbReference type="EMBL" id="BFEA01000088">
    <property type="protein sequence ID" value="GBG67487.1"/>
    <property type="molecule type" value="Genomic_DNA"/>
</dbReference>
<feature type="coiled-coil region" evidence="1">
    <location>
        <begin position="166"/>
        <end position="200"/>
    </location>
</feature>
<feature type="region of interest" description="Disordered" evidence="2">
    <location>
        <begin position="275"/>
        <end position="322"/>
    </location>
</feature>
<accession>A0A388KBT5</accession>
<feature type="region of interest" description="Disordered" evidence="2">
    <location>
        <begin position="36"/>
        <end position="61"/>
    </location>
</feature>
<gene>
    <name evidence="3" type="ORF">CBR_g622</name>
</gene>
<proteinExistence type="predicted"/>
<keyword evidence="1" id="KW-0175">Coiled coil</keyword>
<feature type="compositionally biased region" description="Basic and acidic residues" evidence="2">
    <location>
        <begin position="275"/>
        <end position="307"/>
    </location>
</feature>
<sequence length="322" mass="36173">MNKEVSVKLDRVYEVINRKKSAENDEVAKLKARIEELQKRPATASTSSEVAKPSSEAEEVARLHNEQVELKKAMDKRLAAMEEVIHASQRQCEEAETNAETWKAEALRPGNKRGGVVIGPTPMTQTRLRPRLTLAATRCTVGRVDEHLKGIVERHQKEVELLKEMCLKEVNARKESELEIERLKEEMKRLEMENRAKTRSNLKTRLDEVAGPSARKTKKSDVAGLAQSTEKDVDLNSKDAFLRAARKQLRGKKKEEVISICEKEGVTYTTLDPTKEAIAQKRTSRAFDDRGADLGKGKEVSTHVVSDDEKDSEDDGRDSAVS</sequence>
<evidence type="ECO:0000313" key="4">
    <source>
        <dbReference type="Proteomes" id="UP000265515"/>
    </source>
</evidence>
<dbReference type="Proteomes" id="UP000265515">
    <property type="component" value="Unassembled WGS sequence"/>
</dbReference>
<comment type="caution">
    <text evidence="3">The sequence shown here is derived from an EMBL/GenBank/DDBJ whole genome shotgun (WGS) entry which is preliminary data.</text>
</comment>
<feature type="region of interest" description="Disordered" evidence="2">
    <location>
        <begin position="208"/>
        <end position="229"/>
    </location>
</feature>
<feature type="coiled-coil region" evidence="1">
    <location>
        <begin position="78"/>
        <end position="105"/>
    </location>
</feature>
<dbReference type="Gramene" id="GBG67487">
    <property type="protein sequence ID" value="GBG67487"/>
    <property type="gene ID" value="CBR_g622"/>
</dbReference>
<protein>
    <submittedName>
        <fullName evidence="3">Uncharacterized protein</fullName>
    </submittedName>
</protein>
<evidence type="ECO:0000256" key="1">
    <source>
        <dbReference type="SAM" id="Coils"/>
    </source>
</evidence>
<name>A0A388KBT5_CHABU</name>
<reference evidence="3 4" key="1">
    <citation type="journal article" date="2018" name="Cell">
        <title>The Chara Genome: Secondary Complexity and Implications for Plant Terrestrialization.</title>
        <authorList>
            <person name="Nishiyama T."/>
            <person name="Sakayama H."/>
            <person name="Vries J.D."/>
            <person name="Buschmann H."/>
            <person name="Saint-Marcoux D."/>
            <person name="Ullrich K.K."/>
            <person name="Haas F.B."/>
            <person name="Vanderstraeten L."/>
            <person name="Becker D."/>
            <person name="Lang D."/>
            <person name="Vosolsobe S."/>
            <person name="Rombauts S."/>
            <person name="Wilhelmsson P.K.I."/>
            <person name="Janitza P."/>
            <person name="Kern R."/>
            <person name="Heyl A."/>
            <person name="Rumpler F."/>
            <person name="Villalobos L.I.A.C."/>
            <person name="Clay J.M."/>
            <person name="Skokan R."/>
            <person name="Toyoda A."/>
            <person name="Suzuki Y."/>
            <person name="Kagoshima H."/>
            <person name="Schijlen E."/>
            <person name="Tajeshwar N."/>
            <person name="Catarino B."/>
            <person name="Hetherington A.J."/>
            <person name="Saltykova A."/>
            <person name="Bonnot C."/>
            <person name="Breuninger H."/>
            <person name="Symeonidi A."/>
            <person name="Radhakrishnan G.V."/>
            <person name="Van Nieuwerburgh F."/>
            <person name="Deforce D."/>
            <person name="Chang C."/>
            <person name="Karol K.G."/>
            <person name="Hedrich R."/>
            <person name="Ulvskov P."/>
            <person name="Glockner G."/>
            <person name="Delwiche C.F."/>
            <person name="Petrasek J."/>
            <person name="Van de Peer Y."/>
            <person name="Friml J."/>
            <person name="Beilby M."/>
            <person name="Dolan L."/>
            <person name="Kohara Y."/>
            <person name="Sugano S."/>
            <person name="Fujiyama A."/>
            <person name="Delaux P.-M."/>
            <person name="Quint M."/>
            <person name="TheiBen G."/>
            <person name="Hagemann M."/>
            <person name="Harholt J."/>
            <person name="Dunand C."/>
            <person name="Zachgo S."/>
            <person name="Langdale J."/>
            <person name="Maumus F."/>
            <person name="Straeten D.V.D."/>
            <person name="Gould S.B."/>
            <person name="Rensing S.A."/>
        </authorList>
    </citation>
    <scope>NUCLEOTIDE SEQUENCE [LARGE SCALE GENOMIC DNA]</scope>
    <source>
        <strain evidence="3 4">S276</strain>
    </source>
</reference>
<dbReference type="AlphaFoldDB" id="A0A388KBT5"/>
<evidence type="ECO:0000256" key="2">
    <source>
        <dbReference type="SAM" id="MobiDB-lite"/>
    </source>
</evidence>
<evidence type="ECO:0000313" key="3">
    <source>
        <dbReference type="EMBL" id="GBG67487.1"/>
    </source>
</evidence>
<keyword evidence="4" id="KW-1185">Reference proteome</keyword>